<dbReference type="EMBL" id="QUAL01000003">
    <property type="protein sequence ID" value="RIQ37797.1"/>
    <property type="molecule type" value="Genomic_DNA"/>
</dbReference>
<dbReference type="Proteomes" id="UP000284057">
    <property type="component" value="Unassembled WGS sequence"/>
</dbReference>
<keyword evidence="10" id="KW-1185">Reference proteome</keyword>
<evidence type="ECO:0000256" key="1">
    <source>
        <dbReference type="ARBA" id="ARBA00004651"/>
    </source>
</evidence>
<evidence type="ECO:0000256" key="7">
    <source>
        <dbReference type="RuleBase" id="RU363032"/>
    </source>
</evidence>
<dbReference type="RefSeq" id="WP_119657961.1">
    <property type="nucleotide sequence ID" value="NZ_QUAL01000003.1"/>
</dbReference>
<feature type="transmembrane region" description="Helical" evidence="7">
    <location>
        <begin position="260"/>
        <end position="281"/>
    </location>
</feature>
<feature type="transmembrane region" description="Helical" evidence="7">
    <location>
        <begin position="153"/>
        <end position="176"/>
    </location>
</feature>
<protein>
    <submittedName>
        <fullName evidence="9">Carbohydrate ABC transporter permease</fullName>
    </submittedName>
</protein>
<evidence type="ECO:0000256" key="5">
    <source>
        <dbReference type="ARBA" id="ARBA00022989"/>
    </source>
</evidence>
<comment type="similarity">
    <text evidence="7">Belongs to the binding-protein-dependent transport system permease family.</text>
</comment>
<dbReference type="GO" id="GO:0055085">
    <property type="term" value="P:transmembrane transport"/>
    <property type="evidence" value="ECO:0007669"/>
    <property type="project" value="InterPro"/>
</dbReference>
<accession>A0A418KYR6</accession>
<keyword evidence="2 7" id="KW-0813">Transport</keyword>
<dbReference type="PROSITE" id="PS50928">
    <property type="entry name" value="ABC_TM1"/>
    <property type="match status" value="1"/>
</dbReference>
<dbReference type="Pfam" id="PF00528">
    <property type="entry name" value="BPD_transp_1"/>
    <property type="match status" value="1"/>
</dbReference>
<dbReference type="SUPFAM" id="SSF161098">
    <property type="entry name" value="MetI-like"/>
    <property type="match status" value="1"/>
</dbReference>
<gene>
    <name evidence="9" type="ORF">DY240_00190</name>
</gene>
<evidence type="ECO:0000313" key="9">
    <source>
        <dbReference type="EMBL" id="RIQ37797.1"/>
    </source>
</evidence>
<dbReference type="CDD" id="cd06261">
    <property type="entry name" value="TM_PBP2"/>
    <property type="match status" value="1"/>
</dbReference>
<feature type="transmembrane region" description="Helical" evidence="7">
    <location>
        <begin position="201"/>
        <end position="222"/>
    </location>
</feature>
<proteinExistence type="inferred from homology"/>
<keyword evidence="3" id="KW-1003">Cell membrane</keyword>
<evidence type="ECO:0000259" key="8">
    <source>
        <dbReference type="PROSITE" id="PS50928"/>
    </source>
</evidence>
<keyword evidence="5 7" id="KW-1133">Transmembrane helix</keyword>
<evidence type="ECO:0000256" key="6">
    <source>
        <dbReference type="ARBA" id="ARBA00023136"/>
    </source>
</evidence>
<evidence type="ECO:0000256" key="4">
    <source>
        <dbReference type="ARBA" id="ARBA00022692"/>
    </source>
</evidence>
<organism evidence="9 10">
    <name type="scientific">Jiangella rhizosphaerae</name>
    <dbReference type="NCBI Taxonomy" id="2293569"/>
    <lineage>
        <taxon>Bacteria</taxon>
        <taxon>Bacillati</taxon>
        <taxon>Actinomycetota</taxon>
        <taxon>Actinomycetes</taxon>
        <taxon>Jiangellales</taxon>
        <taxon>Jiangellaceae</taxon>
        <taxon>Jiangella</taxon>
    </lineage>
</organism>
<keyword evidence="4 7" id="KW-0812">Transmembrane</keyword>
<reference evidence="9 10" key="1">
    <citation type="submission" date="2018-09" db="EMBL/GenBank/DDBJ databases">
        <title>Isolation, diversity and antifungal activity of actinobacteria from wheat.</title>
        <authorList>
            <person name="Han C."/>
        </authorList>
    </citation>
    <scope>NUCLEOTIDE SEQUENCE [LARGE SCALE GENOMIC DNA]</scope>
    <source>
        <strain evidence="9 10">NEAU-YY265</strain>
    </source>
</reference>
<dbReference type="PANTHER" id="PTHR43744:SF12">
    <property type="entry name" value="ABC TRANSPORTER PERMEASE PROTEIN MG189-RELATED"/>
    <property type="match status" value="1"/>
</dbReference>
<dbReference type="InterPro" id="IPR000515">
    <property type="entry name" value="MetI-like"/>
</dbReference>
<evidence type="ECO:0000313" key="10">
    <source>
        <dbReference type="Proteomes" id="UP000284057"/>
    </source>
</evidence>
<keyword evidence="6 7" id="KW-0472">Membrane</keyword>
<dbReference type="PANTHER" id="PTHR43744">
    <property type="entry name" value="ABC TRANSPORTER PERMEASE PROTEIN MG189-RELATED-RELATED"/>
    <property type="match status" value="1"/>
</dbReference>
<dbReference type="Gene3D" id="1.10.3720.10">
    <property type="entry name" value="MetI-like"/>
    <property type="match status" value="1"/>
</dbReference>
<feature type="transmembrane region" description="Helical" evidence="7">
    <location>
        <begin position="90"/>
        <end position="114"/>
    </location>
</feature>
<evidence type="ECO:0000256" key="3">
    <source>
        <dbReference type="ARBA" id="ARBA00022475"/>
    </source>
</evidence>
<dbReference type="InterPro" id="IPR035906">
    <property type="entry name" value="MetI-like_sf"/>
</dbReference>
<dbReference type="AlphaFoldDB" id="A0A418KYR6"/>
<feature type="domain" description="ABC transmembrane type-1" evidence="8">
    <location>
        <begin position="91"/>
        <end position="281"/>
    </location>
</feature>
<feature type="transmembrane region" description="Helical" evidence="7">
    <location>
        <begin position="26"/>
        <end position="48"/>
    </location>
</feature>
<dbReference type="OrthoDB" id="3524874at2"/>
<name>A0A418KYR6_9ACTN</name>
<evidence type="ECO:0000256" key="2">
    <source>
        <dbReference type="ARBA" id="ARBA00022448"/>
    </source>
</evidence>
<dbReference type="GO" id="GO:0005886">
    <property type="term" value="C:plasma membrane"/>
    <property type="evidence" value="ECO:0007669"/>
    <property type="project" value="UniProtKB-SubCell"/>
</dbReference>
<comment type="caution">
    <text evidence="9">The sequence shown here is derived from an EMBL/GenBank/DDBJ whole genome shotgun (WGS) entry which is preliminary data.</text>
</comment>
<feature type="transmembrane region" description="Helical" evidence="7">
    <location>
        <begin position="126"/>
        <end position="147"/>
    </location>
</feature>
<comment type="subcellular location">
    <subcellularLocation>
        <location evidence="1 7">Cell membrane</location>
        <topology evidence="1 7">Multi-pass membrane protein</topology>
    </subcellularLocation>
</comment>
<sequence length="295" mass="33053">MSTASVEAAQRAPHPGRSRRRRRARIAYWTRGLIMSLLALLFLAPFLWMLSSALKRNGDIFSVPTQWIPDPLVWDNFIEVWTGERSMLRYFSNSTIVVVATILGQLFVVTLAGYAFGQLKFKGQNVLFIAFLATSMVPAQLLLVPRFMFFSQIGLYDTLMALIVPGLASVFATFLLRQHFAAAPRELGEAARIDGASEWRIFFRVYLPLARPMLAALAILIFDSTWNDYESALIMITDESKYTVPLGLTRFMSDDGTVSLGPALAGSVSSIIPVLIIFLIFQRHFMKSMARAGLR</sequence>